<proteinExistence type="predicted"/>
<reference evidence="1 2" key="1">
    <citation type="submission" date="2019-05" db="EMBL/GenBank/DDBJ databases">
        <title>Arcobacter cibarius and Arcobacter thereius providing challenges in identification an antibiotic susceptibility and Quinolone resistance.</title>
        <authorList>
            <person name="Busch A."/>
            <person name="Hanel I."/>
            <person name="Hotzel H."/>
            <person name="Tomaso H."/>
        </authorList>
    </citation>
    <scope>NUCLEOTIDE SEQUENCE [LARGE SCALE GENOMIC DNA]</scope>
    <source>
        <strain evidence="1 2">16CS0831-2</strain>
    </source>
</reference>
<keyword evidence="2" id="KW-1185">Reference proteome</keyword>
<comment type="caution">
    <text evidence="1">The sequence shown here is derived from an EMBL/GenBank/DDBJ whole genome shotgun (WGS) entry which is preliminary data.</text>
</comment>
<evidence type="ECO:0000313" key="2">
    <source>
        <dbReference type="Proteomes" id="UP000305417"/>
    </source>
</evidence>
<accession>A0ABY2V2U0</accession>
<protein>
    <recommendedName>
        <fullName evidence="3">DNA-binding protein</fullName>
    </recommendedName>
</protein>
<gene>
    <name evidence="1" type="ORF">FE247_09210</name>
</gene>
<dbReference type="EMBL" id="VBUC01000026">
    <property type="protein sequence ID" value="TLS96895.1"/>
    <property type="molecule type" value="Genomic_DNA"/>
</dbReference>
<dbReference type="Proteomes" id="UP000305417">
    <property type="component" value="Unassembled WGS sequence"/>
</dbReference>
<organism evidence="1 2">
    <name type="scientific">Aliarcobacter cibarius</name>
    <dbReference type="NCBI Taxonomy" id="255507"/>
    <lineage>
        <taxon>Bacteria</taxon>
        <taxon>Pseudomonadati</taxon>
        <taxon>Campylobacterota</taxon>
        <taxon>Epsilonproteobacteria</taxon>
        <taxon>Campylobacterales</taxon>
        <taxon>Arcobacteraceae</taxon>
        <taxon>Aliarcobacter</taxon>
    </lineage>
</organism>
<dbReference type="RefSeq" id="WP_138109051.1">
    <property type="nucleotide sequence ID" value="NZ_VBUC01000026.1"/>
</dbReference>
<evidence type="ECO:0008006" key="3">
    <source>
        <dbReference type="Google" id="ProtNLM"/>
    </source>
</evidence>
<sequence>MYDGQKLDLLLAKFEDIQDTLQMFMPNLQLKRNVLTFLDITEPTFNYYIKNAVLEEGLHYEKVGKNKLRFIPEAIIAFKKSGIKRQAEIKKPLKVEIEEKPVILSNPNARKIFEKMKRVG</sequence>
<evidence type="ECO:0000313" key="1">
    <source>
        <dbReference type="EMBL" id="TLS96895.1"/>
    </source>
</evidence>
<name>A0ABY2V2U0_9BACT</name>